<dbReference type="SUPFAM" id="SSF49899">
    <property type="entry name" value="Concanavalin A-like lectins/glucanases"/>
    <property type="match status" value="1"/>
</dbReference>
<evidence type="ECO:0000256" key="3">
    <source>
        <dbReference type="ARBA" id="ARBA00022737"/>
    </source>
</evidence>
<dbReference type="SUPFAM" id="SSF52058">
    <property type="entry name" value="L domain-like"/>
    <property type="match status" value="1"/>
</dbReference>
<dbReference type="EMBL" id="JAGYVZ010000003">
    <property type="protein sequence ID" value="MBS7230291.1"/>
    <property type="molecule type" value="Genomic_DNA"/>
</dbReference>
<dbReference type="SUPFAM" id="SSF50985">
    <property type="entry name" value="RCC1/BLIP-II"/>
    <property type="match status" value="1"/>
</dbReference>
<dbReference type="Pfam" id="PF00415">
    <property type="entry name" value="RCC1"/>
    <property type="match status" value="2"/>
</dbReference>
<dbReference type="InterPro" id="IPR051553">
    <property type="entry name" value="Ran_GTPase-activating"/>
</dbReference>
<organism evidence="7 8">
    <name type="scientific">Flavobacterium psychroterrae</name>
    <dbReference type="NCBI Taxonomy" id="2133767"/>
    <lineage>
        <taxon>Bacteria</taxon>
        <taxon>Pseudomonadati</taxon>
        <taxon>Bacteroidota</taxon>
        <taxon>Flavobacteriia</taxon>
        <taxon>Flavobacteriales</taxon>
        <taxon>Flavobacteriaceae</taxon>
        <taxon>Flavobacterium</taxon>
    </lineage>
</organism>
<gene>
    <name evidence="7" type="ORF">KHA90_04570</name>
</gene>
<dbReference type="Gene3D" id="2.130.10.30">
    <property type="entry name" value="Regulator of chromosome condensation 1/beta-lactamase-inhibitor protein II"/>
    <property type="match status" value="2"/>
</dbReference>
<feature type="domain" description="Secretion system C-terminal sorting" evidence="5">
    <location>
        <begin position="1345"/>
        <end position="1413"/>
    </location>
</feature>
<accession>A0ABS5P7N6</accession>
<evidence type="ECO:0000259" key="6">
    <source>
        <dbReference type="Pfam" id="PF25390"/>
    </source>
</evidence>
<dbReference type="PANTHER" id="PTHR45982:SF1">
    <property type="entry name" value="REGULATOR OF CHROMOSOME CONDENSATION"/>
    <property type="match status" value="1"/>
</dbReference>
<dbReference type="Pfam" id="PF18962">
    <property type="entry name" value="Por_Secre_tail"/>
    <property type="match status" value="1"/>
</dbReference>
<evidence type="ECO:0000313" key="8">
    <source>
        <dbReference type="Proteomes" id="UP000722625"/>
    </source>
</evidence>
<evidence type="ECO:0000256" key="2">
    <source>
        <dbReference type="ARBA" id="ARBA00022729"/>
    </source>
</evidence>
<keyword evidence="1" id="KW-0344">Guanine-nucleotide releasing factor</keyword>
<dbReference type="InterPro" id="IPR013320">
    <property type="entry name" value="ConA-like_dom_sf"/>
</dbReference>
<protein>
    <submittedName>
        <fullName evidence="7">T9SS type A sorting domain-containing protein</fullName>
    </submittedName>
</protein>
<dbReference type="Pfam" id="PF25390">
    <property type="entry name" value="WD40_RLD"/>
    <property type="match status" value="1"/>
</dbReference>
<reference evidence="7 8" key="1">
    <citation type="journal article" date="2018" name="Int. J. Syst. Evol. Microbiol.">
        <title>Flavobacterium chryseum sp. nov. and Flavobacterium psychroterrae sp. nov., novel environmental bacteria isolated from Antarctica.</title>
        <authorList>
            <person name="Kralova S."/>
            <person name="Svec P."/>
            <person name="Busse H.J."/>
            <person name="Stankova E."/>
            <person name="Vaczi P."/>
            <person name="Sedlacek I."/>
        </authorList>
    </citation>
    <scope>NUCLEOTIDE SEQUENCE [LARGE SCALE GENOMIC DNA]</scope>
    <source>
        <strain evidence="7 8">CCM 8827</strain>
    </source>
</reference>
<sequence length="1414" mass="152204">MRKTLLLLLIFSCLQINAQCWKTIVPGNNHNIALKPDGTLWGWGNNTNGQIGDGTTTSRNIPVNIGTANDWKLITAGWGHTVALKTDGSLWAWGYGILGQIGNGAGAVKGYNPVQQVGTAKDWQTIAAGPHYTIAIKTDGTLWAWGYNEFGQLGDGTTVDKNTPVQVGSDKDWESIAAGSNHTIAIKKDGTLWTWGENKNGKLGDGTTVNKIVPTQIGTATNWKAVAAGLNHTAAIKTDGTLWCWGFNGNGSLGDGTNTDKMVPTQIGTETNWKTIAVGWDNTVAIKTDGSLWSWGYNANGKLGIGSTANTFIPTQVGTAKDWLMGVSGYNHEAGLKTDGTIWTWGLNNANQLGDGTSVSKNVPITIGCPGSIVITTDQTDITCFGANNGSASVTSVVGGTAPYTYLWSNGKTTSSLTGLTAGQYSCAVTDAALLSTMKTFTIIQPTQLNVIVTNTNATCNSNNGSLAIIANGGTQPYQYAITPNFIYQSSNVFAGLSPGNYIVNVKDSKGCIFTSNTVIVTTNNTPPPTGNAQTFNNTATVADLKATGSNLKWFYSPTEGNPLAFSTVLQTGTYYVSQTINGCESIRLSVDVTIGPPLGNGQIPTNGLVAYYPFNGNANDLSGNGANGTVTAATLTSDRFGNSNTAYSFDGVNSYIDAVIPNIPKNNSSRTISGWFKTNDAFTVPNKNEVSIFNYGTLAKLQRLSLSIYSKGYLEPITGAGFSSDDFYINNFDYSNNDWYFFTLTYDGSKLSIFVNGKYVDQKAVNLNTIGNIFRIGQRISGDSVKEGFKGTIDDIAIWNRVLTAEEISALYTPAKPEIPYTLIPDANFEKKLIELGIDSGAADGKVLTSNISTITSLDVSNSNISNLSGIEDFVSLTKLDCGTNKLLTLNVSNNKLLTDLNCRYNNLSVLDLSANLKLTALDCIYNQITSLDVTKMLNLGSLLCTANQLTSLDVTNNLALYWFGCNGNKLITLDVSKNKLLQYLDCGFNQLTALDVSNNTALFYLNCYYNKLTALDISMLTELTDLACSDSKLSKLDVSKNTKLKSLLCEKMTFTTLDISNNTALKELYCGNGKLTTLNVSKNKALTILQCFNNQLSDLNIKNGTNTLLTTVNFIQNPDLICIQVDDVTFANTNWATKKDTLANFNTNCLIDFVLLPDPNFEQKLIDLGIDTDGLNGKITTANITAITSLDLSNSNIQNLTGIEYFTALTFLDCSDNQLKTLDVSKNLALETLNASSNQITTLDFSKNTKLKIVYITNNPLISVNLQNGNNRNFVLPSSTDKKTAALYTSFLGLTTLSCIKVDDPAYSNANWSKIKEPTTIYSATCSTLGIDDSVFNKAVLSPNPTKGEVNINNIALEKATVYNSLGQLVRTFKLNSANTDNTINLSGLPKGVYYVYLINQDTASAKKVIVE</sequence>
<dbReference type="PROSITE" id="PS50012">
    <property type="entry name" value="RCC1_3"/>
    <property type="match status" value="7"/>
</dbReference>
<dbReference type="InterPro" id="IPR025667">
    <property type="entry name" value="SprB_repeat"/>
</dbReference>
<dbReference type="InterPro" id="IPR009091">
    <property type="entry name" value="RCC1/BLIP-II"/>
</dbReference>
<feature type="domain" description="RCC1-like" evidence="6">
    <location>
        <begin position="21"/>
        <end position="275"/>
    </location>
</feature>
<keyword evidence="2 4" id="KW-0732">Signal</keyword>
<dbReference type="Proteomes" id="UP000722625">
    <property type="component" value="Unassembled WGS sequence"/>
</dbReference>
<dbReference type="NCBIfam" id="TIGR04183">
    <property type="entry name" value="Por_Secre_tail"/>
    <property type="match status" value="1"/>
</dbReference>
<keyword evidence="3" id="KW-0677">Repeat</keyword>
<dbReference type="Gene3D" id="3.80.10.10">
    <property type="entry name" value="Ribonuclease Inhibitor"/>
    <property type="match status" value="2"/>
</dbReference>
<dbReference type="RefSeq" id="WP_213295898.1">
    <property type="nucleotide sequence ID" value="NZ_JAGYVZ010000003.1"/>
</dbReference>
<evidence type="ECO:0000256" key="1">
    <source>
        <dbReference type="ARBA" id="ARBA00022658"/>
    </source>
</evidence>
<keyword evidence="8" id="KW-1185">Reference proteome</keyword>
<feature type="signal peptide" evidence="4">
    <location>
        <begin position="1"/>
        <end position="18"/>
    </location>
</feature>
<evidence type="ECO:0000313" key="7">
    <source>
        <dbReference type="EMBL" id="MBS7230291.1"/>
    </source>
</evidence>
<evidence type="ECO:0000256" key="4">
    <source>
        <dbReference type="SAM" id="SignalP"/>
    </source>
</evidence>
<dbReference type="Gene3D" id="2.60.120.200">
    <property type="match status" value="1"/>
</dbReference>
<dbReference type="Pfam" id="PF13573">
    <property type="entry name" value="SprB"/>
    <property type="match status" value="2"/>
</dbReference>
<feature type="chain" id="PRO_5046229049" evidence="4">
    <location>
        <begin position="19"/>
        <end position="1414"/>
    </location>
</feature>
<dbReference type="SUPFAM" id="SSF52075">
    <property type="entry name" value="Outer arm dynein light chain 1"/>
    <property type="match status" value="1"/>
</dbReference>
<evidence type="ECO:0000259" key="5">
    <source>
        <dbReference type="Pfam" id="PF18962"/>
    </source>
</evidence>
<dbReference type="InterPro" id="IPR032675">
    <property type="entry name" value="LRR_dom_sf"/>
</dbReference>
<dbReference type="PANTHER" id="PTHR45982">
    <property type="entry name" value="REGULATOR OF CHROMOSOME CONDENSATION"/>
    <property type="match status" value="1"/>
</dbReference>
<dbReference type="InterPro" id="IPR000408">
    <property type="entry name" value="Reg_chr_condens"/>
</dbReference>
<dbReference type="PROSITE" id="PS00626">
    <property type="entry name" value="RCC1_2"/>
    <property type="match status" value="3"/>
</dbReference>
<dbReference type="PRINTS" id="PR00633">
    <property type="entry name" value="RCCNDNSATION"/>
</dbReference>
<name>A0ABS5P7N6_9FLAO</name>
<dbReference type="InterPro" id="IPR058923">
    <property type="entry name" value="RCC1-like_dom"/>
</dbReference>
<dbReference type="InterPro" id="IPR026444">
    <property type="entry name" value="Secre_tail"/>
</dbReference>
<comment type="caution">
    <text evidence="7">The sequence shown here is derived from an EMBL/GenBank/DDBJ whole genome shotgun (WGS) entry which is preliminary data.</text>
</comment>
<dbReference type="Pfam" id="PF13385">
    <property type="entry name" value="Laminin_G_3"/>
    <property type="match status" value="1"/>
</dbReference>
<proteinExistence type="predicted"/>